<name>S2D3I5_INDAL</name>
<accession>S2D3I5</accession>
<sequence>MVSIPNIFAVFPQIKKHVMDTVLNNFFIGGYTHPVTE</sequence>
<gene>
    <name evidence="1" type="ORF">A33Q_4628</name>
</gene>
<reference evidence="1 2" key="1">
    <citation type="journal article" date="2013" name="Genome Announc.">
        <title>Draft Genome Sequence of Indibacter alkaliphilus Strain LW1T, Isolated from Lonar Lake, a Haloalkaline Lake in the Buldana District of Maharashtra, India.</title>
        <authorList>
            <person name="Singh A."/>
            <person name="Kumar Jangir P."/>
            <person name="Sharma R."/>
            <person name="Singh A."/>
            <person name="Kumar Pinnaka A."/>
            <person name="Shivaji S."/>
        </authorList>
    </citation>
    <scope>NUCLEOTIDE SEQUENCE [LARGE SCALE GENOMIC DNA]</scope>
    <source>
        <strain evidence="2">CCUG 57479 / KCTC 22604 / LW1</strain>
    </source>
</reference>
<evidence type="ECO:0000313" key="2">
    <source>
        <dbReference type="Proteomes" id="UP000006073"/>
    </source>
</evidence>
<keyword evidence="2" id="KW-1185">Reference proteome</keyword>
<proteinExistence type="predicted"/>
<dbReference type="EMBL" id="ALWO02000054">
    <property type="protein sequence ID" value="EOZ91560.1"/>
    <property type="molecule type" value="Genomic_DNA"/>
</dbReference>
<comment type="caution">
    <text evidence="1">The sequence shown here is derived from an EMBL/GenBank/DDBJ whole genome shotgun (WGS) entry which is preliminary data.</text>
</comment>
<organism evidence="1 2">
    <name type="scientific">Indibacter alkaliphilus (strain CCUG 57479 / KCTC 22604 / LW1)</name>
    <dbReference type="NCBI Taxonomy" id="1189612"/>
    <lineage>
        <taxon>Bacteria</taxon>
        <taxon>Pseudomonadati</taxon>
        <taxon>Bacteroidota</taxon>
        <taxon>Cytophagia</taxon>
        <taxon>Cytophagales</taxon>
        <taxon>Cyclobacteriaceae</taxon>
    </lineage>
</organism>
<dbReference type="AlphaFoldDB" id="S2D3I5"/>
<protein>
    <submittedName>
        <fullName evidence="1">Uncharacterized protein</fullName>
    </submittedName>
</protein>
<evidence type="ECO:0000313" key="1">
    <source>
        <dbReference type="EMBL" id="EOZ91560.1"/>
    </source>
</evidence>
<dbReference type="Proteomes" id="UP000006073">
    <property type="component" value="Unassembled WGS sequence"/>
</dbReference>